<evidence type="ECO:0000313" key="2">
    <source>
        <dbReference type="Proteomes" id="UP001633002"/>
    </source>
</evidence>
<organism evidence="1 2">
    <name type="scientific">Riccia sorocarpa</name>
    <dbReference type="NCBI Taxonomy" id="122646"/>
    <lineage>
        <taxon>Eukaryota</taxon>
        <taxon>Viridiplantae</taxon>
        <taxon>Streptophyta</taxon>
        <taxon>Embryophyta</taxon>
        <taxon>Marchantiophyta</taxon>
        <taxon>Marchantiopsida</taxon>
        <taxon>Marchantiidae</taxon>
        <taxon>Marchantiales</taxon>
        <taxon>Ricciaceae</taxon>
        <taxon>Riccia</taxon>
    </lineage>
</organism>
<gene>
    <name evidence="1" type="ORF">R1sor_021804</name>
</gene>
<dbReference type="Proteomes" id="UP001633002">
    <property type="component" value="Unassembled WGS sequence"/>
</dbReference>
<reference evidence="1 2" key="1">
    <citation type="submission" date="2024-09" db="EMBL/GenBank/DDBJ databases">
        <title>Chromosome-scale assembly of Riccia sorocarpa.</title>
        <authorList>
            <person name="Paukszto L."/>
        </authorList>
    </citation>
    <scope>NUCLEOTIDE SEQUENCE [LARGE SCALE GENOMIC DNA]</scope>
    <source>
        <strain evidence="1">LP-2024</strain>
        <tissue evidence="1">Aerial parts of the thallus</tissue>
    </source>
</reference>
<sequence length="117" mass="13634">MEVVRRRELLNPSSSIEEQQELEEVFTKLKAKWARESLEALEGEDGELITSQEDIMDEIHQFYQRLYRAENEGEENECAREEVVGLISWALEADESRKMAEIPNKKEIEAVVFAMKS</sequence>
<proteinExistence type="predicted"/>
<comment type="caution">
    <text evidence="1">The sequence shown here is derived from an EMBL/GenBank/DDBJ whole genome shotgun (WGS) entry which is preliminary data.</text>
</comment>
<dbReference type="AlphaFoldDB" id="A0ABD3GIT8"/>
<protein>
    <submittedName>
        <fullName evidence="1">Uncharacterized protein</fullName>
    </submittedName>
</protein>
<accession>A0ABD3GIT8</accession>
<keyword evidence="2" id="KW-1185">Reference proteome</keyword>
<dbReference type="EMBL" id="JBJQOH010000007">
    <property type="protein sequence ID" value="KAL3678848.1"/>
    <property type="molecule type" value="Genomic_DNA"/>
</dbReference>
<evidence type="ECO:0000313" key="1">
    <source>
        <dbReference type="EMBL" id="KAL3678848.1"/>
    </source>
</evidence>
<name>A0ABD3GIT8_9MARC</name>